<dbReference type="OrthoDB" id="4462029at2"/>
<feature type="domain" description="Methylamine utilisation protein MauE" evidence="9">
    <location>
        <begin position="12"/>
        <end position="136"/>
    </location>
</feature>
<protein>
    <recommendedName>
        <fullName evidence="4">Methylamine utilization protein MauE</fullName>
    </recommendedName>
</protein>
<comment type="subcellular location">
    <subcellularLocation>
        <location evidence="2">Membrane</location>
        <topology evidence="2">Multi-pass membrane protein</topology>
    </subcellularLocation>
</comment>
<dbReference type="GO" id="GO:0030416">
    <property type="term" value="P:methylamine metabolic process"/>
    <property type="evidence" value="ECO:0007669"/>
    <property type="project" value="InterPro"/>
</dbReference>
<feature type="transmembrane region" description="Helical" evidence="8">
    <location>
        <begin position="49"/>
        <end position="70"/>
    </location>
</feature>
<comment type="function">
    <text evidence="1">May be specifically involved in the processing, transport, and/or maturation of the MADH beta-subunit.</text>
</comment>
<dbReference type="InterPro" id="IPR009908">
    <property type="entry name" value="Methylamine_util_MauE"/>
</dbReference>
<evidence type="ECO:0000313" key="10">
    <source>
        <dbReference type="EMBL" id="OHT21841.1"/>
    </source>
</evidence>
<name>A0A1S1HK73_9SPHN</name>
<feature type="transmembrane region" description="Helical" evidence="8">
    <location>
        <begin position="148"/>
        <end position="167"/>
    </location>
</feature>
<comment type="caution">
    <text evidence="10">The sequence shown here is derived from an EMBL/GenBank/DDBJ whole genome shotgun (WGS) entry which is preliminary data.</text>
</comment>
<gene>
    <name evidence="10" type="primary">mauE</name>
    <name evidence="10" type="ORF">BHE75_03852</name>
</gene>
<dbReference type="UniPathway" id="UPA00895"/>
<dbReference type="Pfam" id="PF07291">
    <property type="entry name" value="MauE"/>
    <property type="match status" value="1"/>
</dbReference>
<comment type="pathway">
    <text evidence="3">One-carbon metabolism; methylamine degradation.</text>
</comment>
<evidence type="ECO:0000256" key="3">
    <source>
        <dbReference type="ARBA" id="ARBA00004856"/>
    </source>
</evidence>
<reference evidence="10 11" key="1">
    <citation type="submission" date="2016-09" db="EMBL/GenBank/DDBJ databases">
        <title>Metabolic pathway, cell adaptation mechanisms and a novel monoxygenase revealed through proteogenomic-transcription analysis of a Sphingomonas haloaromaticamans strain degrading the fungicide ortho-phenylphenol.</title>
        <authorList>
            <person name="Perruchon C."/>
            <person name="Papadopoulou E.S."/>
            <person name="Rousidou C."/>
            <person name="Vasileiadis S."/>
            <person name="Tanou G."/>
            <person name="Amoutzias G."/>
            <person name="Molassiotis A."/>
            <person name="Karpouzas D.G."/>
        </authorList>
    </citation>
    <scope>NUCLEOTIDE SEQUENCE [LARGE SCALE GENOMIC DNA]</scope>
    <source>
        <strain evidence="10 11">P3</strain>
    </source>
</reference>
<dbReference type="RefSeq" id="WP_070934811.1">
    <property type="nucleotide sequence ID" value="NZ_MIPT01000001.1"/>
</dbReference>
<evidence type="ECO:0000256" key="8">
    <source>
        <dbReference type="SAM" id="Phobius"/>
    </source>
</evidence>
<accession>A0A1S1HK73</accession>
<keyword evidence="11" id="KW-1185">Reference proteome</keyword>
<keyword evidence="5 8" id="KW-0812">Transmembrane</keyword>
<feature type="transmembrane region" description="Helical" evidence="8">
    <location>
        <begin position="119"/>
        <end position="142"/>
    </location>
</feature>
<feature type="transmembrane region" description="Helical" evidence="8">
    <location>
        <begin position="76"/>
        <end position="98"/>
    </location>
</feature>
<dbReference type="EMBL" id="MIPT01000001">
    <property type="protein sequence ID" value="OHT21841.1"/>
    <property type="molecule type" value="Genomic_DNA"/>
</dbReference>
<dbReference type="GO" id="GO:0016020">
    <property type="term" value="C:membrane"/>
    <property type="evidence" value="ECO:0007669"/>
    <property type="project" value="UniProtKB-SubCell"/>
</dbReference>
<organism evidence="10 11">
    <name type="scientific">Edaphosphingomonas haloaromaticamans</name>
    <dbReference type="NCBI Taxonomy" id="653954"/>
    <lineage>
        <taxon>Bacteria</taxon>
        <taxon>Pseudomonadati</taxon>
        <taxon>Pseudomonadota</taxon>
        <taxon>Alphaproteobacteria</taxon>
        <taxon>Sphingomonadales</taxon>
        <taxon>Rhizorhabdaceae</taxon>
        <taxon>Edaphosphingomonas</taxon>
    </lineage>
</organism>
<evidence type="ECO:0000256" key="5">
    <source>
        <dbReference type="ARBA" id="ARBA00022692"/>
    </source>
</evidence>
<feature type="transmembrane region" description="Helical" evidence="8">
    <location>
        <begin position="6"/>
        <end position="28"/>
    </location>
</feature>
<dbReference type="AlphaFoldDB" id="A0A1S1HK73"/>
<evidence type="ECO:0000256" key="6">
    <source>
        <dbReference type="ARBA" id="ARBA00022989"/>
    </source>
</evidence>
<keyword evidence="6 8" id="KW-1133">Transmembrane helix</keyword>
<evidence type="ECO:0000256" key="1">
    <source>
        <dbReference type="ARBA" id="ARBA00003475"/>
    </source>
</evidence>
<dbReference type="Proteomes" id="UP000179467">
    <property type="component" value="Unassembled WGS sequence"/>
</dbReference>
<evidence type="ECO:0000256" key="4">
    <source>
        <dbReference type="ARBA" id="ARBA00019078"/>
    </source>
</evidence>
<evidence type="ECO:0000259" key="9">
    <source>
        <dbReference type="Pfam" id="PF07291"/>
    </source>
</evidence>
<evidence type="ECO:0000256" key="7">
    <source>
        <dbReference type="ARBA" id="ARBA00023136"/>
    </source>
</evidence>
<evidence type="ECO:0000313" key="11">
    <source>
        <dbReference type="Proteomes" id="UP000179467"/>
    </source>
</evidence>
<keyword evidence="7 8" id="KW-0472">Membrane</keyword>
<sequence length="182" mass="17827">MDASALLAIGHLAAASAIAAMLAAGALAKLAARDDWLVALAGYRLVPGPLMGGVAALLPAAELAVAILIVTGLGGAAGVIAGAGLLLAFAAAIAVNLLRGRRHIDCGCDPRGRPRPIGWPMVARNVALAGILLGGIVAGPVAGLPARLLAIVAGAGVYALFRAIAILHSFAPRSTGAPNGAY</sequence>
<evidence type="ECO:0000256" key="2">
    <source>
        <dbReference type="ARBA" id="ARBA00004141"/>
    </source>
</evidence>
<proteinExistence type="predicted"/>